<feature type="domain" description="Domain of unknown function at the cortex 1" evidence="2">
    <location>
        <begin position="7"/>
        <end position="290"/>
    </location>
</feature>
<comment type="caution">
    <text evidence="3">The sequence shown here is derived from an EMBL/GenBank/DDBJ whole genome shotgun (WGS) entry which is preliminary data.</text>
</comment>
<organism evidence="3 4">
    <name type="scientific">Cudoniella acicularis</name>
    <dbReference type="NCBI Taxonomy" id="354080"/>
    <lineage>
        <taxon>Eukaryota</taxon>
        <taxon>Fungi</taxon>
        <taxon>Dikarya</taxon>
        <taxon>Ascomycota</taxon>
        <taxon>Pezizomycotina</taxon>
        <taxon>Leotiomycetes</taxon>
        <taxon>Helotiales</taxon>
        <taxon>Tricladiaceae</taxon>
        <taxon>Cudoniella</taxon>
    </lineage>
</organism>
<proteinExistence type="predicted"/>
<dbReference type="InterPro" id="IPR013897">
    <property type="entry name" value="Duc1"/>
</dbReference>
<keyword evidence="4" id="KW-1185">Reference proteome</keyword>
<evidence type="ECO:0000313" key="3">
    <source>
        <dbReference type="EMBL" id="KAF4630678.1"/>
    </source>
</evidence>
<gene>
    <name evidence="3" type="ORF">G7Y89_g7456</name>
</gene>
<reference evidence="3 4" key="1">
    <citation type="submission" date="2020-03" db="EMBL/GenBank/DDBJ databases">
        <title>Draft Genome Sequence of Cudoniella acicularis.</title>
        <authorList>
            <person name="Buettner E."/>
            <person name="Kellner H."/>
        </authorList>
    </citation>
    <scope>NUCLEOTIDE SEQUENCE [LARGE SCALE GENOMIC DNA]</scope>
    <source>
        <strain evidence="3 4">DSM 108380</strain>
    </source>
</reference>
<evidence type="ECO:0000256" key="1">
    <source>
        <dbReference type="SAM" id="MobiDB-lite"/>
    </source>
</evidence>
<dbReference type="PANTHER" id="PTHR34826">
    <property type="entry name" value="UPF0590 PROTEIN C409.17C"/>
    <property type="match status" value="1"/>
</dbReference>
<evidence type="ECO:0000313" key="4">
    <source>
        <dbReference type="Proteomes" id="UP000566819"/>
    </source>
</evidence>
<name>A0A8H4RKF3_9HELO</name>
<dbReference type="EMBL" id="JAAMPI010000525">
    <property type="protein sequence ID" value="KAF4630678.1"/>
    <property type="molecule type" value="Genomic_DNA"/>
</dbReference>
<dbReference type="PANTHER" id="PTHR34826:SF2">
    <property type="entry name" value="UPF0590 PROTEIN C409.17C"/>
    <property type="match status" value="1"/>
</dbReference>
<sequence>MAHNYILQVTAGSEYDITQHQIVPVNHSKPITIESEHMSVDLNVRIQSYRGLPRSSPSTSPYFDLSPHDRNKDQYSIAFQFRPKSNINGDDLVFGNDFDHPIRDRLPPGFSTAFKIVKWVVDPGLDGDVYADKPYLYGPALSSVNALHVGGKEKEECDDEAGLVFEEEGVEVGLELRKEKGVPESMAARKKHFLVEENRKQWEWEEGRVYGCDFYNPYLDFNDFALRLPGFTLPIMKYWDGQGLRGVYAYQPCIFARHIGQNKKKRAHTLRYVLKNRATDTILFVVLFTLYLKEDVHENGELKDGVEGGKPLSLLSDEATEKHEKAKNGEIISVEGEENEQAENEKVEQGNGVETSADDLD</sequence>
<dbReference type="OrthoDB" id="2119945at2759"/>
<evidence type="ECO:0000259" key="2">
    <source>
        <dbReference type="Pfam" id="PF08588"/>
    </source>
</evidence>
<dbReference type="Proteomes" id="UP000566819">
    <property type="component" value="Unassembled WGS sequence"/>
</dbReference>
<feature type="region of interest" description="Disordered" evidence="1">
    <location>
        <begin position="313"/>
        <end position="361"/>
    </location>
</feature>
<dbReference type="AlphaFoldDB" id="A0A8H4RKF3"/>
<feature type="compositionally biased region" description="Basic and acidic residues" evidence="1">
    <location>
        <begin position="319"/>
        <end position="328"/>
    </location>
</feature>
<dbReference type="Pfam" id="PF08588">
    <property type="entry name" value="Duc1"/>
    <property type="match status" value="1"/>
</dbReference>
<protein>
    <recommendedName>
        <fullName evidence="2">Domain of unknown function at the cortex 1 domain-containing protein</fullName>
    </recommendedName>
</protein>
<accession>A0A8H4RKF3</accession>